<sequence length="510" mass="57932">MAYSGDLLWVHHDAQNRKAGPHRHKVFSHIQSGYHKWRRVEAARSMRKSVVIPRLQSAASQRRRDAKGVPTKEEEDNVEDDQDEDEDEDEDKEVDGYHSQQTLVKPEAAHQRPVQSIVAFRGNSDPFDSTPVPVTSRINEIMNFERRCVFPVIQGPGLRLQAQSKGNILPSWSSFASDSLCDNMTALAFLSTPLTLMAQSSPDSSFLKLSLVHRYKGLNALQIYVREHGQPPLHVLMHFLVAEIWADNCDDALAHLRMAKVIMESQMRENIGGIVPYKWISVFQMDIHRAALSLSRTLLPMDGWGTIPFEVTMPILDVYVDPCLKGALRALFIELQQLDALYDFFIGDPTPYPTAWNFMRMRTLVLIGRAINHAIDGRDVSASLALAYVLKLVSALENIPVGATAIYNAGHRMLGRVRSCLDVEILHPRLRLWILYVGALSGDEWFTRRFDEQTVLMGVHTWETCKGILSKFYLPRDEPQVHFHAIFDARLSKRIRELATAFQDVKLQGE</sequence>
<name>A0A178ZXL0_9EURO</name>
<evidence type="ECO:0008006" key="4">
    <source>
        <dbReference type="Google" id="ProtNLM"/>
    </source>
</evidence>
<keyword evidence="3" id="KW-1185">Reference proteome</keyword>
<organism evidence="2 3">
    <name type="scientific">Fonsecaea erecta</name>
    <dbReference type="NCBI Taxonomy" id="1367422"/>
    <lineage>
        <taxon>Eukaryota</taxon>
        <taxon>Fungi</taxon>
        <taxon>Dikarya</taxon>
        <taxon>Ascomycota</taxon>
        <taxon>Pezizomycotina</taxon>
        <taxon>Eurotiomycetes</taxon>
        <taxon>Chaetothyriomycetidae</taxon>
        <taxon>Chaetothyriales</taxon>
        <taxon>Herpotrichiellaceae</taxon>
        <taxon>Fonsecaea</taxon>
    </lineage>
</organism>
<dbReference type="RefSeq" id="XP_018697916.1">
    <property type="nucleotide sequence ID" value="XM_018832037.1"/>
</dbReference>
<comment type="caution">
    <text evidence="2">The sequence shown here is derived from an EMBL/GenBank/DDBJ whole genome shotgun (WGS) entry which is preliminary data.</text>
</comment>
<reference evidence="2 3" key="1">
    <citation type="submission" date="2016-04" db="EMBL/GenBank/DDBJ databases">
        <title>Draft genome of Fonsecaea erecta CBS 125763.</title>
        <authorList>
            <person name="Weiss V.A."/>
            <person name="Vicente V.A."/>
            <person name="Raittz R.T."/>
            <person name="Moreno L.F."/>
            <person name="De Souza E.M."/>
            <person name="Pedrosa F.O."/>
            <person name="Steffens M.B."/>
            <person name="Faoro H."/>
            <person name="Tadra-Sfeir M.Z."/>
            <person name="Najafzadeh M.J."/>
            <person name="Felipe M.S."/>
            <person name="Teixeira M."/>
            <person name="Sun J."/>
            <person name="Xi L."/>
            <person name="Gomes R."/>
            <person name="De Azevedo C.M."/>
            <person name="Salgado C.G."/>
            <person name="Da Silva M.B."/>
            <person name="Nascimento M.F."/>
            <person name="Queiroz-Telles F."/>
            <person name="Attili D.S."/>
            <person name="Gorbushina A."/>
        </authorList>
    </citation>
    <scope>NUCLEOTIDE SEQUENCE [LARGE SCALE GENOMIC DNA]</scope>
    <source>
        <strain evidence="2 3">CBS 125763</strain>
    </source>
</reference>
<feature type="region of interest" description="Disordered" evidence="1">
    <location>
        <begin position="48"/>
        <end position="110"/>
    </location>
</feature>
<feature type="compositionally biased region" description="Basic and acidic residues" evidence="1">
    <location>
        <begin position="62"/>
        <end position="72"/>
    </location>
</feature>
<evidence type="ECO:0000313" key="3">
    <source>
        <dbReference type="Proteomes" id="UP000078343"/>
    </source>
</evidence>
<proteinExistence type="predicted"/>
<dbReference type="Proteomes" id="UP000078343">
    <property type="component" value="Unassembled WGS sequence"/>
</dbReference>
<protein>
    <recommendedName>
        <fullName evidence="4">Transcription factor domain-containing protein</fullName>
    </recommendedName>
</protein>
<dbReference type="GeneID" id="30004691"/>
<feature type="compositionally biased region" description="Acidic residues" evidence="1">
    <location>
        <begin position="73"/>
        <end position="93"/>
    </location>
</feature>
<dbReference type="AlphaFoldDB" id="A0A178ZXL0"/>
<gene>
    <name evidence="2" type="ORF">AYL99_00521</name>
</gene>
<evidence type="ECO:0000313" key="2">
    <source>
        <dbReference type="EMBL" id="OAP64549.1"/>
    </source>
</evidence>
<accession>A0A178ZXL0</accession>
<dbReference type="OrthoDB" id="4143232at2759"/>
<evidence type="ECO:0000256" key="1">
    <source>
        <dbReference type="SAM" id="MobiDB-lite"/>
    </source>
</evidence>
<dbReference type="EMBL" id="LVYI01000001">
    <property type="protein sequence ID" value="OAP64549.1"/>
    <property type="molecule type" value="Genomic_DNA"/>
</dbReference>